<feature type="domain" description="RimM N-terminal" evidence="6">
    <location>
        <begin position="11"/>
        <end position="89"/>
    </location>
</feature>
<dbReference type="GO" id="GO:0005737">
    <property type="term" value="C:cytoplasm"/>
    <property type="evidence" value="ECO:0007669"/>
    <property type="project" value="UniProtKB-SubCell"/>
</dbReference>
<keyword evidence="4 5" id="KW-0143">Chaperone</keyword>
<dbReference type="Gene3D" id="2.40.30.60">
    <property type="entry name" value="RimM"/>
    <property type="match status" value="1"/>
</dbReference>
<feature type="domain" description="Ribosome maturation factor RimM PRC barrel" evidence="7">
    <location>
        <begin position="101"/>
        <end position="169"/>
    </location>
</feature>
<evidence type="ECO:0000259" key="7">
    <source>
        <dbReference type="Pfam" id="PF24986"/>
    </source>
</evidence>
<evidence type="ECO:0000256" key="5">
    <source>
        <dbReference type="HAMAP-Rule" id="MF_00014"/>
    </source>
</evidence>
<comment type="subunit">
    <text evidence="5">Binds ribosomal protein uS19.</text>
</comment>
<dbReference type="InterPro" id="IPR056792">
    <property type="entry name" value="PRC_RimM"/>
</dbReference>
<accession>A0A059ZSF6</accession>
<organism evidence="8 9">
    <name type="scientific">Acidithiobacillus caldus (strain ATCC 51756 / DSM 8584 / KU)</name>
    <dbReference type="NCBI Taxonomy" id="637389"/>
    <lineage>
        <taxon>Bacteria</taxon>
        <taxon>Pseudomonadati</taxon>
        <taxon>Pseudomonadota</taxon>
        <taxon>Acidithiobacillia</taxon>
        <taxon>Acidithiobacillales</taxon>
        <taxon>Acidithiobacillaceae</taxon>
        <taxon>Acidithiobacillus</taxon>
    </lineage>
</organism>
<dbReference type="SUPFAM" id="SSF50346">
    <property type="entry name" value="PRC-barrel domain"/>
    <property type="match status" value="1"/>
</dbReference>
<dbReference type="PANTHER" id="PTHR33692">
    <property type="entry name" value="RIBOSOME MATURATION FACTOR RIMM"/>
    <property type="match status" value="1"/>
</dbReference>
<evidence type="ECO:0000256" key="1">
    <source>
        <dbReference type="ARBA" id="ARBA00022490"/>
    </source>
</evidence>
<dbReference type="RefSeq" id="WP_004870706.1">
    <property type="nucleotide sequence ID" value="NZ_CP005986.1"/>
</dbReference>
<dbReference type="eggNOG" id="COG0806">
    <property type="taxonomic scope" value="Bacteria"/>
</dbReference>
<dbReference type="Gene3D" id="2.30.30.240">
    <property type="entry name" value="PRC-barrel domain"/>
    <property type="match status" value="1"/>
</dbReference>
<dbReference type="AlphaFoldDB" id="A0A059ZSF6"/>
<comment type="subcellular location">
    <subcellularLocation>
        <location evidence="5">Cytoplasm</location>
    </subcellularLocation>
</comment>
<evidence type="ECO:0000256" key="4">
    <source>
        <dbReference type="ARBA" id="ARBA00023186"/>
    </source>
</evidence>
<evidence type="ECO:0000256" key="3">
    <source>
        <dbReference type="ARBA" id="ARBA00022552"/>
    </source>
</evidence>
<gene>
    <name evidence="5" type="primary">rimM</name>
    <name evidence="8" type="ORF">Acaty_c0579</name>
</gene>
<dbReference type="GO" id="GO:0006364">
    <property type="term" value="P:rRNA processing"/>
    <property type="evidence" value="ECO:0007669"/>
    <property type="project" value="UniProtKB-UniRule"/>
</dbReference>
<comment type="similarity">
    <text evidence="5">Belongs to the RimM family.</text>
</comment>
<dbReference type="HAMAP" id="MF_00014">
    <property type="entry name" value="Ribosome_mat_RimM"/>
    <property type="match status" value="1"/>
</dbReference>
<protein>
    <recommendedName>
        <fullName evidence="5">Ribosome maturation factor RimM</fullName>
    </recommendedName>
</protein>
<dbReference type="KEGG" id="acz:Acaty_c0579"/>
<dbReference type="InterPro" id="IPR002676">
    <property type="entry name" value="RimM_N"/>
</dbReference>
<name>A0A059ZSF6_ACICK</name>
<comment type="domain">
    <text evidence="5">The PRC barrel domain binds ribosomal protein uS19.</text>
</comment>
<dbReference type="EMBL" id="CP005986">
    <property type="protein sequence ID" value="AIA54463.1"/>
    <property type="molecule type" value="Genomic_DNA"/>
</dbReference>
<proteinExistence type="inferred from homology"/>
<dbReference type="GO" id="GO:0005840">
    <property type="term" value="C:ribosome"/>
    <property type="evidence" value="ECO:0007669"/>
    <property type="project" value="InterPro"/>
</dbReference>
<evidence type="ECO:0000313" key="8">
    <source>
        <dbReference type="EMBL" id="AIA54463.1"/>
    </source>
</evidence>
<dbReference type="InterPro" id="IPR036976">
    <property type="entry name" value="RimM_N_sf"/>
</dbReference>
<dbReference type="InterPro" id="IPR009000">
    <property type="entry name" value="Transl_B-barrel_sf"/>
</dbReference>
<evidence type="ECO:0000313" key="9">
    <source>
        <dbReference type="Proteomes" id="UP000005522"/>
    </source>
</evidence>
<dbReference type="Pfam" id="PF24986">
    <property type="entry name" value="PRC_RimM"/>
    <property type="match status" value="1"/>
</dbReference>
<dbReference type="NCBIfam" id="TIGR02273">
    <property type="entry name" value="16S_RimM"/>
    <property type="match status" value="1"/>
</dbReference>
<reference evidence="8 9" key="1">
    <citation type="journal article" date="2009" name="J. Bacteriol.">
        <title>Draft genome sequence of the extremely acidophilic bacterium Acidithiobacillus caldus ATCC 51756 reveals metabolic versatility in the genus Acidithiobacillus.</title>
        <authorList>
            <person name="Valdes J."/>
            <person name="Quatrini R."/>
            <person name="Hallberg K."/>
            <person name="Dopson M."/>
            <person name="Valenzuela P.D."/>
            <person name="Holmes D.S."/>
        </authorList>
    </citation>
    <scope>NUCLEOTIDE SEQUENCE [LARGE SCALE GENOMIC DNA]</scope>
    <source>
        <strain evidence="9">ATCC 51756 / DSM 8584 / KU</strain>
    </source>
</reference>
<dbReference type="SUPFAM" id="SSF50447">
    <property type="entry name" value="Translation proteins"/>
    <property type="match status" value="1"/>
</dbReference>
<keyword evidence="3 5" id="KW-0698">rRNA processing</keyword>
<keyword evidence="2 5" id="KW-0690">Ribosome biogenesis</keyword>
<dbReference type="PANTHER" id="PTHR33692:SF1">
    <property type="entry name" value="RIBOSOME MATURATION FACTOR RIMM"/>
    <property type="match status" value="1"/>
</dbReference>
<dbReference type="Proteomes" id="UP000005522">
    <property type="component" value="Chromosome"/>
</dbReference>
<dbReference type="HOGENOM" id="CLU_077636_1_0_6"/>
<comment type="function">
    <text evidence="5">An accessory protein needed during the final step in the assembly of 30S ribosomal subunit, possibly for assembly of the head region. Essential for efficient processing of 16S rRNA. May be needed both before and after RbfA during the maturation of 16S rRNA. It has affinity for free ribosomal 30S subunits but not for 70S ribosomes.</text>
</comment>
<dbReference type="InterPro" id="IPR011033">
    <property type="entry name" value="PRC_barrel-like_sf"/>
</dbReference>
<dbReference type="Pfam" id="PF01782">
    <property type="entry name" value="RimM"/>
    <property type="match status" value="1"/>
</dbReference>
<evidence type="ECO:0000256" key="2">
    <source>
        <dbReference type="ARBA" id="ARBA00022517"/>
    </source>
</evidence>
<dbReference type="GO" id="GO:0042274">
    <property type="term" value="P:ribosomal small subunit biogenesis"/>
    <property type="evidence" value="ECO:0007669"/>
    <property type="project" value="UniProtKB-UniRule"/>
</dbReference>
<keyword evidence="1 5" id="KW-0963">Cytoplasm</keyword>
<evidence type="ECO:0000259" key="6">
    <source>
        <dbReference type="Pfam" id="PF01782"/>
    </source>
</evidence>
<sequence length="169" mass="18434">MPQPEDAWTVLGRISGVYGVRGWVKVFSFTQSREGILDYPLWHLGSARRPVRVLEGRLQAGGVVAHLEGIDDRDTAAALVGQDITVPVSALPALPDGEFYWFQLQGLAVVNLDDERLGTVAGLLETGANDVLVVHDAQGTEILIPWDAHAAAGVDLEQGRITVDWQRDW</sequence>
<dbReference type="GO" id="GO:0043022">
    <property type="term" value="F:ribosome binding"/>
    <property type="evidence" value="ECO:0007669"/>
    <property type="project" value="InterPro"/>
</dbReference>
<dbReference type="InterPro" id="IPR011961">
    <property type="entry name" value="RimM"/>
</dbReference>